<dbReference type="PANTHER" id="PTHR11908">
    <property type="entry name" value="XANTHINE DEHYDROGENASE"/>
    <property type="match status" value="1"/>
</dbReference>
<dbReference type="Gene3D" id="3.30.365.10">
    <property type="entry name" value="Aldehyde oxidase/xanthine dehydrogenase, molybdopterin binding domain"/>
    <property type="match status" value="1"/>
</dbReference>
<reference evidence="3" key="1">
    <citation type="journal article" date="2014" name="Front. Microbiol.">
        <title>High frequency of phylogenetically diverse reductive dehalogenase-homologous genes in deep subseafloor sedimentary metagenomes.</title>
        <authorList>
            <person name="Kawai M."/>
            <person name="Futagami T."/>
            <person name="Toyoda A."/>
            <person name="Takaki Y."/>
            <person name="Nishi S."/>
            <person name="Hori S."/>
            <person name="Arai W."/>
            <person name="Tsubouchi T."/>
            <person name="Morono Y."/>
            <person name="Uchiyama I."/>
            <person name="Ito T."/>
            <person name="Fujiyama A."/>
            <person name="Inagaki F."/>
            <person name="Takami H."/>
        </authorList>
    </citation>
    <scope>NUCLEOTIDE SEQUENCE</scope>
    <source>
        <strain evidence="3">Expedition CK06-06</strain>
    </source>
</reference>
<dbReference type="InterPro" id="IPR016208">
    <property type="entry name" value="Ald_Oxase/xanthine_DH-like"/>
</dbReference>
<name>X0TD21_9ZZZZ</name>
<evidence type="ECO:0000259" key="2">
    <source>
        <dbReference type="Pfam" id="PF02738"/>
    </source>
</evidence>
<organism evidence="3">
    <name type="scientific">marine sediment metagenome</name>
    <dbReference type="NCBI Taxonomy" id="412755"/>
    <lineage>
        <taxon>unclassified sequences</taxon>
        <taxon>metagenomes</taxon>
        <taxon>ecological metagenomes</taxon>
    </lineage>
</organism>
<proteinExistence type="predicted"/>
<gene>
    <name evidence="3" type="ORF">S01H1_28671</name>
</gene>
<evidence type="ECO:0000256" key="1">
    <source>
        <dbReference type="ARBA" id="ARBA00022505"/>
    </source>
</evidence>
<feature type="domain" description="Aldehyde oxidase/xanthine dehydrogenase first molybdopterin binding" evidence="2">
    <location>
        <begin position="5"/>
        <end position="72"/>
    </location>
</feature>
<dbReference type="EMBL" id="BARS01017534">
    <property type="protein sequence ID" value="GAF86077.1"/>
    <property type="molecule type" value="Genomic_DNA"/>
</dbReference>
<dbReference type="Pfam" id="PF02738">
    <property type="entry name" value="MoCoBD_1"/>
    <property type="match status" value="1"/>
</dbReference>
<keyword evidence="1" id="KW-0500">Molybdenum</keyword>
<dbReference type="InterPro" id="IPR037165">
    <property type="entry name" value="AldOxase/xan_DH_Mopterin-bd_sf"/>
</dbReference>
<dbReference type="AlphaFoldDB" id="X0TD21"/>
<dbReference type="SUPFAM" id="SSF56003">
    <property type="entry name" value="Molybdenum cofactor-binding domain"/>
    <property type="match status" value="1"/>
</dbReference>
<dbReference type="PANTHER" id="PTHR11908:SF132">
    <property type="entry name" value="ALDEHYDE OXIDASE 1-RELATED"/>
    <property type="match status" value="1"/>
</dbReference>
<protein>
    <recommendedName>
        <fullName evidence="2">Aldehyde oxidase/xanthine dehydrogenase first molybdopterin binding domain-containing protein</fullName>
    </recommendedName>
</protein>
<accession>X0TD21</accession>
<dbReference type="GO" id="GO:0005506">
    <property type="term" value="F:iron ion binding"/>
    <property type="evidence" value="ECO:0007669"/>
    <property type="project" value="InterPro"/>
</dbReference>
<dbReference type="GO" id="GO:0016491">
    <property type="term" value="F:oxidoreductase activity"/>
    <property type="evidence" value="ECO:0007669"/>
    <property type="project" value="InterPro"/>
</dbReference>
<feature type="non-terminal residue" evidence="3">
    <location>
        <position position="1"/>
    </location>
</feature>
<sequence>PYAVTKHAANIAGPYRIPNVSIDAYCVYTNRTPASAMRGFGVTPASFALEVQMDKIAETVGLDPWSIRFINAYKDGDMKPHRKVVEDATLIEVMQAAAEMVGHELPEEYKQMSSGEKEVG</sequence>
<comment type="caution">
    <text evidence="3">The sequence shown here is derived from an EMBL/GenBank/DDBJ whole genome shotgun (WGS) entry which is preliminary data.</text>
</comment>
<evidence type="ECO:0000313" key="3">
    <source>
        <dbReference type="EMBL" id="GAF86077.1"/>
    </source>
</evidence>
<dbReference type="InterPro" id="IPR008274">
    <property type="entry name" value="AldOxase/xan_DH_MoCoBD1"/>
</dbReference>